<evidence type="ECO:0000313" key="1">
    <source>
        <dbReference type="EMBL" id="AFX99063.1"/>
    </source>
</evidence>
<dbReference type="HOGENOM" id="CLU_3286550_0_0_5"/>
<keyword evidence="2" id="KW-1185">Reference proteome</keyword>
<gene>
    <name evidence="1" type="ORF">A1OE_879</name>
</gene>
<sequence length="40" mass="4780">MNYSYKKPSQCLTRKVMISLLQFKLNTTLSYQITHNNKNE</sequence>
<proteinExistence type="predicted"/>
<dbReference type="AlphaFoldDB" id="K7Z4V7"/>
<organism evidence="1 2">
    <name type="scientific">Candidatus Endolissoclinum faulkneri L2</name>
    <dbReference type="NCBI Taxonomy" id="1193729"/>
    <lineage>
        <taxon>Bacteria</taxon>
        <taxon>Pseudomonadati</taxon>
        <taxon>Pseudomonadota</taxon>
        <taxon>Alphaproteobacteria</taxon>
        <taxon>Rhodospirillales</taxon>
        <taxon>Rhodospirillaceae</taxon>
        <taxon>Candidatus Endolissoclinum</taxon>
    </lineage>
</organism>
<dbReference type="EMBL" id="CP003539">
    <property type="protein sequence ID" value="AFX99063.1"/>
    <property type="molecule type" value="Genomic_DNA"/>
</dbReference>
<protein>
    <submittedName>
        <fullName evidence="1">Uncharacterized protein</fullName>
    </submittedName>
</protein>
<dbReference type="Proteomes" id="UP000010077">
    <property type="component" value="Chromosome"/>
</dbReference>
<dbReference type="KEGG" id="thal:A1OE_879"/>
<name>K7Z4V7_9PROT</name>
<evidence type="ECO:0000313" key="2">
    <source>
        <dbReference type="Proteomes" id="UP000010077"/>
    </source>
</evidence>
<dbReference type="STRING" id="1193729.A1OE_879"/>
<reference evidence="1 2" key="1">
    <citation type="journal article" date="2012" name="Proc. Natl. Acad. Sci. U.S.A.">
        <title>Genome streamlining and chemical defense in a coral reef symbiosis.</title>
        <authorList>
            <person name="Kwan J.C."/>
            <person name="Donia M.S."/>
            <person name="Han A.W."/>
            <person name="Hirose E."/>
            <person name="Haygood M.G."/>
            <person name="Schmidt E.W."/>
        </authorList>
    </citation>
    <scope>NUCLEOTIDE SEQUENCE [LARGE SCALE GENOMIC DNA]</scope>
    <source>
        <strain evidence="1 2">L2</strain>
    </source>
</reference>
<accession>K7Z4V7</accession>